<reference evidence="1 2" key="1">
    <citation type="submission" date="2015-08" db="EMBL/GenBank/DDBJ databases">
        <title>Next Generation Sequencing and Analysis of the Genome of Puccinia sorghi L Schw, the Causal Agent of Maize Common Rust.</title>
        <authorList>
            <person name="Rochi L."/>
            <person name="Burguener G."/>
            <person name="Darino M."/>
            <person name="Turjanski A."/>
            <person name="Kreff E."/>
            <person name="Dieguez M.J."/>
            <person name="Sacco F."/>
        </authorList>
    </citation>
    <scope>NUCLEOTIDE SEQUENCE [LARGE SCALE GENOMIC DNA]</scope>
    <source>
        <strain evidence="1 2">RO10H11247</strain>
    </source>
</reference>
<keyword evidence="2" id="KW-1185">Reference proteome</keyword>
<gene>
    <name evidence="1" type="ORF">VP01_3526g1</name>
</gene>
<accession>A0A0L6UVH4</accession>
<dbReference type="InterPro" id="IPR036397">
    <property type="entry name" value="RNaseH_sf"/>
</dbReference>
<evidence type="ECO:0000313" key="1">
    <source>
        <dbReference type="EMBL" id="KNZ52551.1"/>
    </source>
</evidence>
<dbReference type="EMBL" id="LAVV01008531">
    <property type="protein sequence ID" value="KNZ52551.1"/>
    <property type="molecule type" value="Genomic_DNA"/>
</dbReference>
<dbReference type="VEuPathDB" id="FungiDB:VP01_3526g1"/>
<dbReference type="InterPro" id="IPR012337">
    <property type="entry name" value="RNaseH-like_sf"/>
</dbReference>
<dbReference type="Proteomes" id="UP000037035">
    <property type="component" value="Unassembled WGS sequence"/>
</dbReference>
<evidence type="ECO:0000313" key="2">
    <source>
        <dbReference type="Proteomes" id="UP000037035"/>
    </source>
</evidence>
<name>A0A0L6UVH4_9BASI</name>
<dbReference type="GO" id="GO:0003676">
    <property type="term" value="F:nucleic acid binding"/>
    <property type="evidence" value="ECO:0007669"/>
    <property type="project" value="InterPro"/>
</dbReference>
<organism evidence="1 2">
    <name type="scientific">Puccinia sorghi</name>
    <dbReference type="NCBI Taxonomy" id="27349"/>
    <lineage>
        <taxon>Eukaryota</taxon>
        <taxon>Fungi</taxon>
        <taxon>Dikarya</taxon>
        <taxon>Basidiomycota</taxon>
        <taxon>Pucciniomycotina</taxon>
        <taxon>Pucciniomycetes</taxon>
        <taxon>Pucciniales</taxon>
        <taxon>Pucciniaceae</taxon>
        <taxon>Puccinia</taxon>
    </lineage>
</organism>
<comment type="caution">
    <text evidence="1">The sequence shown here is derived from an EMBL/GenBank/DDBJ whole genome shotgun (WGS) entry which is preliminary data.</text>
</comment>
<sequence length="481" mass="55550">MQLREIALNTPDQRSIQNTGRQFFGLSCGISSQKEKQDNRVLIKLLETEKKTSSLVSFLDQNHNQRLISEPYHPEHNGRAERANRTITKSMQATFHASGIPKNFCNEVQFFLKMNRMINVKCQEDMLVGFNVFLQSYRISLRSEKNLPDTNNTQELWIGEIHKDQEIMTPQTRNQKNSERKIQNQNSILEDYHLKRSDIYQKTWSRSLETQGLTLHQSIQSNQRHRLKGEIFSYRKSINSHNDTALHSSHQNLSITQFQFSHAPLTEDHQQTGTKHWNLCLNQLDFTNQIVIPASRKLKKKKSNSSCHKPNKILGMKFERIGNKILLSHPQHIRNSLEELGMAQNSLLRLENLISLDPATHYIDNSKLNEHLMMTDSEFKVKCINSHYINNKGFYNKLKKFGSNPKTCHIDLKTKGIQQEIKHKNIKIILIQTYASMKEASHSPIHNITKTFNPIFSAPQSNGGNKSVSVSLNNLGKYLGN</sequence>
<dbReference type="AlphaFoldDB" id="A0A0L6UVH4"/>
<dbReference type="Gene3D" id="3.30.420.10">
    <property type="entry name" value="Ribonuclease H-like superfamily/Ribonuclease H"/>
    <property type="match status" value="1"/>
</dbReference>
<proteinExistence type="predicted"/>
<evidence type="ECO:0008006" key="3">
    <source>
        <dbReference type="Google" id="ProtNLM"/>
    </source>
</evidence>
<protein>
    <recommendedName>
        <fullName evidence="3">Integrase catalytic domain-containing protein</fullName>
    </recommendedName>
</protein>
<dbReference type="SUPFAM" id="SSF53098">
    <property type="entry name" value="Ribonuclease H-like"/>
    <property type="match status" value="1"/>
</dbReference>